<dbReference type="AlphaFoldDB" id="A0A3M6XGN1"/>
<gene>
    <name evidence="5" type="ORF">D0869_00536</name>
</gene>
<comment type="caution">
    <text evidence="5">The sequence shown here is derived from an EMBL/GenBank/DDBJ whole genome shotgun (WGS) entry which is preliminary data.</text>
</comment>
<keyword evidence="2" id="KW-0131">Cell cycle</keyword>
<dbReference type="InterPro" id="IPR032054">
    <property type="entry name" value="Cdt1_C"/>
</dbReference>
<evidence type="ECO:0000313" key="5">
    <source>
        <dbReference type="EMBL" id="RMX89879.1"/>
    </source>
</evidence>
<reference evidence="5 6" key="1">
    <citation type="journal article" date="2018" name="BMC Genomics">
        <title>Genomic evidence for intraspecific hybridization in a clonal and extremely halotolerant yeast.</title>
        <authorList>
            <person name="Gostincar C."/>
            <person name="Stajich J.E."/>
            <person name="Zupancic J."/>
            <person name="Zalar P."/>
            <person name="Gunde-Cimerman N."/>
        </authorList>
    </citation>
    <scope>NUCLEOTIDE SEQUENCE [LARGE SCALE GENOMIC DNA]</scope>
    <source>
        <strain evidence="5 6">EXF-6656</strain>
    </source>
</reference>
<feature type="domain" description="DNA replication factor Cdt1 C-terminal" evidence="4">
    <location>
        <begin position="376"/>
        <end position="470"/>
    </location>
</feature>
<proteinExistence type="inferred from homology"/>
<dbReference type="OrthoDB" id="341730at2759"/>
<protein>
    <recommendedName>
        <fullName evidence="4">DNA replication factor Cdt1 C-terminal domain-containing protein</fullName>
    </recommendedName>
</protein>
<sequence length="499" mass="54106">MPASRKRSRAVAEEENSSKQTAATANGKGMKAFIGVSKSHVDDEGIKKRKTATQHEEKRLATKSAPVKTDCKRKRSLDSNTEEGDIEASAPEHNGRSGIFAQFRSKDESLGSSKRAKHAMFPPSPKETPSKRATAMFDRLKLDGTSRPIPFALSKKAQAALNTPQTTPEAEELDKELTLPVELQELAGLHAAFLTALSLYYTHHGTSSPVGLNTILPQITKTWRKRTVTLEDLRRVLALAPPPSEFCLEDYGRAGICLARSQPGQGGRKGTTSFIDEDRLNFLFESALQEKWTSWTRSAEKEHQTGAAFIKSLELATISKNTAAEKASPLFARGAQRLADLKAGQVEASEVTSASNPPLQEQQKSTAGTQNRGATLLDRVLAKQANTANLPAGPTKAQLERKAALHRVVDVAQTLSLVCANKPRASFTMQALIQQLQQSLRTPVGKEEAERVLEVMAREVTPGFVKVLNSGAVKSVVVSRAGIVGGYDLRERVAGLLEA</sequence>
<dbReference type="InterPro" id="IPR038090">
    <property type="entry name" value="Cdt1_C_WH_dom_sf"/>
</dbReference>
<dbReference type="VEuPathDB" id="FungiDB:BTJ68_03806"/>
<evidence type="ECO:0000256" key="3">
    <source>
        <dbReference type="SAM" id="MobiDB-lite"/>
    </source>
</evidence>
<accession>A0A3M6XGN1</accession>
<evidence type="ECO:0000256" key="2">
    <source>
        <dbReference type="ARBA" id="ARBA00023306"/>
    </source>
</evidence>
<feature type="region of interest" description="Disordered" evidence="3">
    <location>
        <begin position="348"/>
        <end position="371"/>
    </location>
</feature>
<dbReference type="EMBL" id="QWIJ01000016">
    <property type="protein sequence ID" value="RMX89879.1"/>
    <property type="molecule type" value="Genomic_DNA"/>
</dbReference>
<feature type="compositionally biased region" description="Polar residues" evidence="3">
    <location>
        <begin position="350"/>
        <end position="371"/>
    </location>
</feature>
<name>A0A3M6XGN1_HORWE</name>
<dbReference type="Pfam" id="PF16679">
    <property type="entry name" value="CDT1_C"/>
    <property type="match status" value="1"/>
</dbReference>
<dbReference type="Proteomes" id="UP000281245">
    <property type="component" value="Unassembled WGS sequence"/>
</dbReference>
<organism evidence="5 6">
    <name type="scientific">Hortaea werneckii</name>
    <name type="common">Black yeast</name>
    <name type="synonym">Cladosporium werneckii</name>
    <dbReference type="NCBI Taxonomy" id="91943"/>
    <lineage>
        <taxon>Eukaryota</taxon>
        <taxon>Fungi</taxon>
        <taxon>Dikarya</taxon>
        <taxon>Ascomycota</taxon>
        <taxon>Pezizomycotina</taxon>
        <taxon>Dothideomycetes</taxon>
        <taxon>Dothideomycetidae</taxon>
        <taxon>Mycosphaerellales</taxon>
        <taxon>Teratosphaeriaceae</taxon>
        <taxon>Hortaea</taxon>
    </lineage>
</organism>
<dbReference type="Gene3D" id="1.10.10.1420">
    <property type="entry name" value="DNA replication factor Cdt1, C-terminal WH domain"/>
    <property type="match status" value="1"/>
</dbReference>
<evidence type="ECO:0000256" key="1">
    <source>
        <dbReference type="ARBA" id="ARBA00008356"/>
    </source>
</evidence>
<evidence type="ECO:0000313" key="6">
    <source>
        <dbReference type="Proteomes" id="UP000281245"/>
    </source>
</evidence>
<feature type="region of interest" description="Disordered" evidence="3">
    <location>
        <begin position="1"/>
        <end position="131"/>
    </location>
</feature>
<comment type="similarity">
    <text evidence="1">Belongs to the Cdt1 family.</text>
</comment>
<evidence type="ECO:0000259" key="4">
    <source>
        <dbReference type="Pfam" id="PF16679"/>
    </source>
</evidence>
<dbReference type="Pfam" id="PF26121">
    <property type="entry name" value="HTH_CDT1"/>
    <property type="match status" value="1"/>
</dbReference>